<dbReference type="SUPFAM" id="SSF52540">
    <property type="entry name" value="P-loop containing nucleoside triphosphate hydrolases"/>
    <property type="match status" value="1"/>
</dbReference>
<dbReference type="PANTHER" id="PTHR34383">
    <property type="entry name" value="POLYPHOSPHATE:AMP PHOSPHOTRANSFERASE-RELATED"/>
    <property type="match status" value="1"/>
</dbReference>
<sequence>MLEGRDAAGKGSIIKRFIENLMPKAAKIVELGIPNKKQEKNWFKTWEKILPKPGIITFLDRSWYSRAVIQPAMGYCSENQYKYFMKKVNAWERGLMNNGLILTKIYLSISKENQEMRFYFRKNHELKYWKLSSNDWQA</sequence>
<feature type="non-terminal residue" evidence="2">
    <location>
        <position position="138"/>
    </location>
</feature>
<name>A0A382ACN4_9ZZZZ</name>
<evidence type="ECO:0000259" key="1">
    <source>
        <dbReference type="Pfam" id="PF03976"/>
    </source>
</evidence>
<dbReference type="PANTHER" id="PTHR34383:SF1">
    <property type="entry name" value="ADP-POLYPHOSPHATE PHOSPHOTRANSFERASE"/>
    <property type="match status" value="1"/>
</dbReference>
<dbReference type="InterPro" id="IPR022488">
    <property type="entry name" value="PPK2-related"/>
</dbReference>
<dbReference type="Pfam" id="PF03976">
    <property type="entry name" value="PPK2"/>
    <property type="match status" value="1"/>
</dbReference>
<dbReference type="InterPro" id="IPR027417">
    <property type="entry name" value="P-loop_NTPase"/>
</dbReference>
<evidence type="ECO:0000313" key="2">
    <source>
        <dbReference type="EMBL" id="SVA99031.1"/>
    </source>
</evidence>
<gene>
    <name evidence="2" type="ORF">METZ01_LOCUS151885</name>
</gene>
<feature type="domain" description="Polyphosphate kinase-2-related" evidence="1">
    <location>
        <begin position="1"/>
        <end position="137"/>
    </location>
</feature>
<reference evidence="2" key="1">
    <citation type="submission" date="2018-05" db="EMBL/GenBank/DDBJ databases">
        <authorList>
            <person name="Lanie J.A."/>
            <person name="Ng W.-L."/>
            <person name="Kazmierczak K.M."/>
            <person name="Andrzejewski T.M."/>
            <person name="Davidsen T.M."/>
            <person name="Wayne K.J."/>
            <person name="Tettelin H."/>
            <person name="Glass J.I."/>
            <person name="Rusch D."/>
            <person name="Podicherti R."/>
            <person name="Tsui H.-C.T."/>
            <person name="Winkler M.E."/>
        </authorList>
    </citation>
    <scope>NUCLEOTIDE SEQUENCE</scope>
</reference>
<dbReference type="Gene3D" id="3.40.50.300">
    <property type="entry name" value="P-loop containing nucleotide triphosphate hydrolases"/>
    <property type="match status" value="1"/>
</dbReference>
<protein>
    <recommendedName>
        <fullName evidence="1">Polyphosphate kinase-2-related domain-containing protein</fullName>
    </recommendedName>
</protein>
<organism evidence="2">
    <name type="scientific">marine metagenome</name>
    <dbReference type="NCBI Taxonomy" id="408172"/>
    <lineage>
        <taxon>unclassified sequences</taxon>
        <taxon>metagenomes</taxon>
        <taxon>ecological metagenomes</taxon>
    </lineage>
</organism>
<proteinExistence type="predicted"/>
<dbReference type="EMBL" id="UINC01024755">
    <property type="protein sequence ID" value="SVA99031.1"/>
    <property type="molecule type" value="Genomic_DNA"/>
</dbReference>
<accession>A0A382ACN4</accession>
<dbReference type="AlphaFoldDB" id="A0A382ACN4"/>